<dbReference type="AlphaFoldDB" id="A0A1M5SCR7"/>
<reference evidence="3" key="1">
    <citation type="submission" date="2016-11" db="EMBL/GenBank/DDBJ databases">
        <authorList>
            <person name="Varghese N."/>
            <person name="Submissions S."/>
        </authorList>
    </citation>
    <scope>NUCLEOTIDE SEQUENCE [LARGE SCALE GENOMIC DNA]</scope>
    <source>
        <strain evidence="3">DSM 11003</strain>
    </source>
</reference>
<gene>
    <name evidence="2" type="ORF">SAMN02745221_02204</name>
</gene>
<sequence>MEDKYADVNDNRPGLIILILFVLTVFLSGFALGFIYKSSKIETSDDETFEDLKPYKDIAYQVAKASANFKSREEAIANMEKVKKYFDEEYYKVYMTTYEETGGVLYSFFWYRVDFGESYFEVTENVAEKTKTGVNVLIGGMWMAGKHPHAYSCASYMLFKFNKEGKIIEIREVTC</sequence>
<proteinExistence type="predicted"/>
<name>A0A1M5SCR7_9FIRM</name>
<evidence type="ECO:0000313" key="3">
    <source>
        <dbReference type="Proteomes" id="UP000242329"/>
    </source>
</evidence>
<dbReference type="EMBL" id="FQWY01000078">
    <property type="protein sequence ID" value="SHH36265.1"/>
    <property type="molecule type" value="Genomic_DNA"/>
</dbReference>
<organism evidence="2 3">
    <name type="scientific">Thermosyntropha lipolytica DSM 11003</name>
    <dbReference type="NCBI Taxonomy" id="1123382"/>
    <lineage>
        <taxon>Bacteria</taxon>
        <taxon>Bacillati</taxon>
        <taxon>Bacillota</taxon>
        <taxon>Clostridia</taxon>
        <taxon>Eubacteriales</taxon>
        <taxon>Syntrophomonadaceae</taxon>
        <taxon>Thermosyntropha</taxon>
    </lineage>
</organism>
<accession>A0A1M5SCR7</accession>
<keyword evidence="3" id="KW-1185">Reference proteome</keyword>
<protein>
    <submittedName>
        <fullName evidence="2">Uncharacterized protein</fullName>
    </submittedName>
</protein>
<feature type="transmembrane region" description="Helical" evidence="1">
    <location>
        <begin position="15"/>
        <end position="36"/>
    </location>
</feature>
<dbReference type="STRING" id="1123382.SAMN02745221_02204"/>
<evidence type="ECO:0000313" key="2">
    <source>
        <dbReference type="EMBL" id="SHH36265.1"/>
    </source>
</evidence>
<keyword evidence="1" id="KW-1133">Transmembrane helix</keyword>
<keyword evidence="1" id="KW-0472">Membrane</keyword>
<dbReference type="RefSeq" id="WP_073093608.1">
    <property type="nucleotide sequence ID" value="NZ_FQWY01000078.1"/>
</dbReference>
<dbReference type="Proteomes" id="UP000242329">
    <property type="component" value="Unassembled WGS sequence"/>
</dbReference>
<evidence type="ECO:0000256" key="1">
    <source>
        <dbReference type="SAM" id="Phobius"/>
    </source>
</evidence>
<keyword evidence="1" id="KW-0812">Transmembrane</keyword>